<evidence type="ECO:0000256" key="3">
    <source>
        <dbReference type="ARBA" id="ARBA00022771"/>
    </source>
</evidence>
<dbReference type="InterPro" id="IPR036236">
    <property type="entry name" value="Znf_C2H2_sf"/>
</dbReference>
<keyword evidence="11" id="KW-1185">Reference proteome</keyword>
<evidence type="ECO:0000313" key="10">
    <source>
        <dbReference type="EMBL" id="KAK9140376.1"/>
    </source>
</evidence>
<dbReference type="PANTHER" id="PTHR45801:SF110">
    <property type="entry name" value="TRANSCRIPTIONAL REGULATOR SUPERMAN"/>
    <property type="match status" value="1"/>
</dbReference>
<protein>
    <recommendedName>
        <fullName evidence="9">C2H2-type domain-containing protein</fullName>
    </recommendedName>
</protein>
<dbReference type="InterPro" id="IPR013087">
    <property type="entry name" value="Znf_C2H2_type"/>
</dbReference>
<dbReference type="GO" id="GO:0005634">
    <property type="term" value="C:nucleus"/>
    <property type="evidence" value="ECO:0007669"/>
    <property type="project" value="UniProtKB-SubCell"/>
</dbReference>
<evidence type="ECO:0000256" key="1">
    <source>
        <dbReference type="ARBA" id="ARBA00004123"/>
    </source>
</evidence>
<reference evidence="10 11" key="1">
    <citation type="submission" date="2024-01" db="EMBL/GenBank/DDBJ databases">
        <title>Genome assemblies of Stephania.</title>
        <authorList>
            <person name="Yang L."/>
        </authorList>
    </citation>
    <scope>NUCLEOTIDE SEQUENCE [LARGE SCALE GENOMIC DNA]</scope>
    <source>
        <strain evidence="10">JXDWG</strain>
        <tissue evidence="10">Leaf</tissue>
    </source>
</reference>
<evidence type="ECO:0000313" key="11">
    <source>
        <dbReference type="Proteomes" id="UP001419268"/>
    </source>
</evidence>
<evidence type="ECO:0000256" key="6">
    <source>
        <dbReference type="ARBA" id="ARBA00023163"/>
    </source>
</evidence>
<dbReference type="Gene3D" id="3.30.160.60">
    <property type="entry name" value="Classic Zinc Finger"/>
    <property type="match status" value="1"/>
</dbReference>
<keyword evidence="4" id="KW-0862">Zinc</keyword>
<dbReference type="PANTHER" id="PTHR45801">
    <property type="entry name" value="OS07G0101800 PROTEIN"/>
    <property type="match status" value="1"/>
</dbReference>
<evidence type="ECO:0000256" key="4">
    <source>
        <dbReference type="ARBA" id="ARBA00022833"/>
    </source>
</evidence>
<dbReference type="PROSITE" id="PS50157">
    <property type="entry name" value="ZINC_FINGER_C2H2_2"/>
    <property type="match status" value="1"/>
</dbReference>
<dbReference type="SMART" id="SM00355">
    <property type="entry name" value="ZnF_C2H2"/>
    <property type="match status" value="1"/>
</dbReference>
<keyword evidence="6" id="KW-0804">Transcription</keyword>
<keyword evidence="7" id="KW-0539">Nucleus</keyword>
<keyword evidence="3 8" id="KW-0863">Zinc-finger</keyword>
<accession>A0AAP0JUA4</accession>
<dbReference type="Pfam" id="PF13912">
    <property type="entry name" value="zf-C2H2_6"/>
    <property type="match status" value="1"/>
</dbReference>
<proteinExistence type="predicted"/>
<comment type="caution">
    <text evidence="10">The sequence shown here is derived from an EMBL/GenBank/DDBJ whole genome shotgun (WGS) entry which is preliminary data.</text>
</comment>
<evidence type="ECO:0000256" key="7">
    <source>
        <dbReference type="ARBA" id="ARBA00023242"/>
    </source>
</evidence>
<keyword evidence="2" id="KW-0479">Metal-binding</keyword>
<keyword evidence="5" id="KW-0805">Transcription regulation</keyword>
<dbReference type="GO" id="GO:0008270">
    <property type="term" value="F:zinc ion binding"/>
    <property type="evidence" value="ECO:0007669"/>
    <property type="project" value="UniProtKB-KW"/>
</dbReference>
<evidence type="ECO:0000256" key="2">
    <source>
        <dbReference type="ARBA" id="ARBA00022723"/>
    </source>
</evidence>
<evidence type="ECO:0000259" key="9">
    <source>
        <dbReference type="PROSITE" id="PS50157"/>
    </source>
</evidence>
<dbReference type="SUPFAM" id="SSF57667">
    <property type="entry name" value="beta-beta-alpha zinc fingers"/>
    <property type="match status" value="1"/>
</dbReference>
<feature type="domain" description="C2H2-type" evidence="9">
    <location>
        <begin position="82"/>
        <end position="109"/>
    </location>
</feature>
<name>A0AAP0JUA4_9MAGN</name>
<gene>
    <name evidence="10" type="ORF">Scep_010057</name>
</gene>
<evidence type="ECO:0000256" key="8">
    <source>
        <dbReference type="PROSITE-ProRule" id="PRU00042"/>
    </source>
</evidence>
<comment type="subcellular location">
    <subcellularLocation>
        <location evidence="1">Nucleus</location>
    </subcellularLocation>
</comment>
<evidence type="ECO:0000256" key="5">
    <source>
        <dbReference type="ARBA" id="ARBA00023015"/>
    </source>
</evidence>
<dbReference type="PROSITE" id="PS00028">
    <property type="entry name" value="ZINC_FINGER_C2H2_1"/>
    <property type="match status" value="1"/>
</dbReference>
<dbReference type="InterPro" id="IPR052426">
    <property type="entry name" value="Plant_dev_regulator"/>
</dbReference>
<sequence length="214" mass="23962">MPLLKNPLHFPCLPHLITKFTSDCSSSESTACMDRRSSCLKDNGEESSVRCTLRESTWDCYASNRYCGFALLNGFSWPPRSYSCSFCKREFRSAQALGGHMNVHRRDRARLRVQSPLLDSDTSHSNPNFCSHVPSPLMMGASYARVSSSSTSHSSIWSERNSSIIASASNSDDWGSTMKALKEVKEEKEEKVRVNLGLMNSVDDLDLELRLGYS</sequence>
<organism evidence="10 11">
    <name type="scientific">Stephania cephalantha</name>
    <dbReference type="NCBI Taxonomy" id="152367"/>
    <lineage>
        <taxon>Eukaryota</taxon>
        <taxon>Viridiplantae</taxon>
        <taxon>Streptophyta</taxon>
        <taxon>Embryophyta</taxon>
        <taxon>Tracheophyta</taxon>
        <taxon>Spermatophyta</taxon>
        <taxon>Magnoliopsida</taxon>
        <taxon>Ranunculales</taxon>
        <taxon>Menispermaceae</taxon>
        <taxon>Menispermoideae</taxon>
        <taxon>Cissampelideae</taxon>
        <taxon>Stephania</taxon>
    </lineage>
</organism>
<dbReference type="EMBL" id="JBBNAG010000004">
    <property type="protein sequence ID" value="KAK9140376.1"/>
    <property type="molecule type" value="Genomic_DNA"/>
</dbReference>
<dbReference type="Proteomes" id="UP001419268">
    <property type="component" value="Unassembled WGS sequence"/>
</dbReference>
<dbReference type="AlphaFoldDB" id="A0AAP0JUA4"/>